<evidence type="ECO:0000313" key="19">
    <source>
        <dbReference type="Proteomes" id="UP000030826"/>
    </source>
</evidence>
<protein>
    <recommendedName>
        <fullName evidence="3">histidine kinase</fullName>
        <ecNumber evidence="3">2.7.13.3</ecNumber>
    </recommendedName>
</protein>
<dbReference type="CDD" id="cd00082">
    <property type="entry name" value="HisKA"/>
    <property type="match status" value="1"/>
</dbReference>
<dbReference type="SUPFAM" id="SSF47384">
    <property type="entry name" value="Homodimeric domain of signal transducing histidine kinase"/>
    <property type="match status" value="1"/>
</dbReference>
<dbReference type="InterPro" id="IPR003660">
    <property type="entry name" value="HAMP_dom"/>
</dbReference>
<sequence length="419" mass="45000">MGSIRSRLALLLVVSIVGVVVLAALVSWRVLERPDRHSFAAAFAEEVRIVASVLRQDPSAAARHGIRTGPPPGGENDGELAREAHGVQRILARQGNPMQVLVLQDADGARRLALEYEPGQWAYLTYPAPPPSARAPLVFYLGLVVLGALAIALIAATMMTRPLRMLDEAVGAIGPDGLLPHVEERGPAEVRETAAALNRLSTRLRNAMESRMRLVAAAGHDLRTPMTRMRLRAEFLPDEDREVWLRDLSELDRIADSAIRLVREEVAGPEGREHVDLAALTGEIVDELDEIGLTVTRRGIAADAVVHARPLAIKRALRNLIENACIHGGGGTVSLQADGPRLRVVIGDEGPGIPAELLDRVFEPFFRVDPARRKSAPGAGLGLAIAREIIEQEGGTLTIANRPSGGLEQVVSLPAARSG</sequence>
<evidence type="ECO:0000256" key="12">
    <source>
        <dbReference type="ARBA" id="ARBA00022989"/>
    </source>
</evidence>
<keyword evidence="5" id="KW-0997">Cell inner membrane</keyword>
<dbReference type="PROSITE" id="PS50109">
    <property type="entry name" value="HIS_KIN"/>
    <property type="match status" value="1"/>
</dbReference>
<reference evidence="18 19" key="1">
    <citation type="submission" date="2014-09" db="EMBL/GenBank/DDBJ databases">
        <title>Isolation and characterization of Aurantimonas altamirensis ON-56566 from clinical sample following a dog bite.</title>
        <authorList>
            <person name="Eshaghi A."/>
            <person name="Li A."/>
            <person name="Shahinas D."/>
            <person name="Bahn P."/>
            <person name="Kus J.V."/>
            <person name="Patel S.N."/>
        </authorList>
    </citation>
    <scope>NUCLEOTIDE SEQUENCE [LARGE SCALE GENOMIC DNA]</scope>
    <source>
        <strain evidence="18 19">ON-56566</strain>
    </source>
</reference>
<dbReference type="GO" id="GO:0005886">
    <property type="term" value="C:plasma membrane"/>
    <property type="evidence" value="ECO:0007669"/>
    <property type="project" value="UniProtKB-SubCell"/>
</dbReference>
<keyword evidence="4" id="KW-1003">Cell membrane</keyword>
<dbReference type="Gene3D" id="3.30.565.10">
    <property type="entry name" value="Histidine kinase-like ATPase, C-terminal domain"/>
    <property type="match status" value="1"/>
</dbReference>
<evidence type="ECO:0000256" key="3">
    <source>
        <dbReference type="ARBA" id="ARBA00012438"/>
    </source>
</evidence>
<dbReference type="InterPro" id="IPR005467">
    <property type="entry name" value="His_kinase_dom"/>
</dbReference>
<keyword evidence="9" id="KW-0547">Nucleotide-binding</keyword>
<dbReference type="STRING" id="370622.LA66_08760"/>
<feature type="domain" description="HAMP" evidence="17">
    <location>
        <begin position="157"/>
        <end position="209"/>
    </location>
</feature>
<evidence type="ECO:0000256" key="14">
    <source>
        <dbReference type="ARBA" id="ARBA00023136"/>
    </source>
</evidence>
<dbReference type="PRINTS" id="PR00344">
    <property type="entry name" value="BCTRLSENSOR"/>
</dbReference>
<evidence type="ECO:0000256" key="13">
    <source>
        <dbReference type="ARBA" id="ARBA00023012"/>
    </source>
</evidence>
<accession>A0A0B1Q6X7</accession>
<dbReference type="OrthoDB" id="9804645at2"/>
<evidence type="ECO:0000256" key="9">
    <source>
        <dbReference type="ARBA" id="ARBA00022741"/>
    </source>
</evidence>
<evidence type="ECO:0000256" key="10">
    <source>
        <dbReference type="ARBA" id="ARBA00022777"/>
    </source>
</evidence>
<evidence type="ECO:0000256" key="15">
    <source>
        <dbReference type="SAM" id="Phobius"/>
    </source>
</evidence>
<evidence type="ECO:0000313" key="18">
    <source>
        <dbReference type="EMBL" id="KHJ54672.1"/>
    </source>
</evidence>
<dbReference type="AlphaFoldDB" id="A0A0B1Q6X7"/>
<dbReference type="GO" id="GO:0000155">
    <property type="term" value="F:phosphorelay sensor kinase activity"/>
    <property type="evidence" value="ECO:0007669"/>
    <property type="project" value="InterPro"/>
</dbReference>
<dbReference type="PANTHER" id="PTHR44936">
    <property type="entry name" value="SENSOR PROTEIN CREC"/>
    <property type="match status" value="1"/>
</dbReference>
<dbReference type="PANTHER" id="PTHR44936:SF5">
    <property type="entry name" value="SENSOR HISTIDINE KINASE ENVZ"/>
    <property type="match status" value="1"/>
</dbReference>
<keyword evidence="14 15" id="KW-0472">Membrane</keyword>
<dbReference type="Proteomes" id="UP000030826">
    <property type="component" value="Unassembled WGS sequence"/>
</dbReference>
<dbReference type="InterPro" id="IPR004358">
    <property type="entry name" value="Sig_transdc_His_kin-like_C"/>
</dbReference>
<evidence type="ECO:0000256" key="8">
    <source>
        <dbReference type="ARBA" id="ARBA00022692"/>
    </source>
</evidence>
<name>A0A0B1Q6X7_9HYPH</name>
<dbReference type="SMART" id="SM00387">
    <property type="entry name" value="HATPase_c"/>
    <property type="match status" value="1"/>
</dbReference>
<comment type="subcellular location">
    <subcellularLocation>
        <location evidence="2">Cell inner membrane</location>
        <topology evidence="2">Multi-pass membrane protein</topology>
    </subcellularLocation>
</comment>
<dbReference type="InterPro" id="IPR003594">
    <property type="entry name" value="HATPase_dom"/>
</dbReference>
<dbReference type="EC" id="2.7.13.3" evidence="3"/>
<keyword evidence="7" id="KW-0808">Transferase</keyword>
<dbReference type="RefSeq" id="WP_039191495.1">
    <property type="nucleotide sequence ID" value="NZ_JRFJ01000002.1"/>
</dbReference>
<evidence type="ECO:0000256" key="5">
    <source>
        <dbReference type="ARBA" id="ARBA00022519"/>
    </source>
</evidence>
<evidence type="ECO:0000259" key="17">
    <source>
        <dbReference type="PROSITE" id="PS50885"/>
    </source>
</evidence>
<keyword evidence="10" id="KW-0418">Kinase</keyword>
<feature type="transmembrane region" description="Helical" evidence="15">
    <location>
        <begin position="137"/>
        <end position="156"/>
    </location>
</feature>
<dbReference type="GO" id="GO:0005524">
    <property type="term" value="F:ATP binding"/>
    <property type="evidence" value="ECO:0007669"/>
    <property type="project" value="UniProtKB-KW"/>
</dbReference>
<dbReference type="SMART" id="SM00304">
    <property type="entry name" value="HAMP"/>
    <property type="match status" value="1"/>
</dbReference>
<organism evidence="18 19">
    <name type="scientific">Aureimonas altamirensis</name>
    <dbReference type="NCBI Taxonomy" id="370622"/>
    <lineage>
        <taxon>Bacteria</taxon>
        <taxon>Pseudomonadati</taxon>
        <taxon>Pseudomonadota</taxon>
        <taxon>Alphaproteobacteria</taxon>
        <taxon>Hyphomicrobiales</taxon>
        <taxon>Aurantimonadaceae</taxon>
        <taxon>Aureimonas</taxon>
    </lineage>
</organism>
<evidence type="ECO:0000256" key="11">
    <source>
        <dbReference type="ARBA" id="ARBA00022840"/>
    </source>
</evidence>
<keyword evidence="6" id="KW-0597">Phosphoprotein</keyword>
<dbReference type="Pfam" id="PF00512">
    <property type="entry name" value="HisKA"/>
    <property type="match status" value="1"/>
</dbReference>
<dbReference type="InterPro" id="IPR036097">
    <property type="entry name" value="HisK_dim/P_sf"/>
</dbReference>
<evidence type="ECO:0000256" key="1">
    <source>
        <dbReference type="ARBA" id="ARBA00000085"/>
    </source>
</evidence>
<keyword evidence="8 15" id="KW-0812">Transmembrane</keyword>
<dbReference type="Gene3D" id="1.10.287.130">
    <property type="match status" value="1"/>
</dbReference>
<comment type="caution">
    <text evidence="18">The sequence shown here is derived from an EMBL/GenBank/DDBJ whole genome shotgun (WGS) entry which is preliminary data.</text>
</comment>
<gene>
    <name evidence="18" type="ORF">LA66_08760</name>
</gene>
<evidence type="ECO:0000256" key="6">
    <source>
        <dbReference type="ARBA" id="ARBA00022553"/>
    </source>
</evidence>
<dbReference type="Pfam" id="PF02518">
    <property type="entry name" value="HATPase_c"/>
    <property type="match status" value="1"/>
</dbReference>
<proteinExistence type="predicted"/>
<dbReference type="InterPro" id="IPR003661">
    <property type="entry name" value="HisK_dim/P_dom"/>
</dbReference>
<evidence type="ECO:0000256" key="7">
    <source>
        <dbReference type="ARBA" id="ARBA00022679"/>
    </source>
</evidence>
<evidence type="ECO:0000259" key="16">
    <source>
        <dbReference type="PROSITE" id="PS50109"/>
    </source>
</evidence>
<dbReference type="PROSITE" id="PS50885">
    <property type="entry name" value="HAMP"/>
    <property type="match status" value="1"/>
</dbReference>
<comment type="catalytic activity">
    <reaction evidence="1">
        <text>ATP + protein L-histidine = ADP + protein N-phospho-L-histidine.</text>
        <dbReference type="EC" id="2.7.13.3"/>
    </reaction>
</comment>
<feature type="domain" description="Histidine kinase" evidence="16">
    <location>
        <begin position="217"/>
        <end position="417"/>
    </location>
</feature>
<dbReference type="InterPro" id="IPR050980">
    <property type="entry name" value="2C_sensor_his_kinase"/>
</dbReference>
<evidence type="ECO:0000256" key="4">
    <source>
        <dbReference type="ARBA" id="ARBA00022475"/>
    </source>
</evidence>
<keyword evidence="12 15" id="KW-1133">Transmembrane helix</keyword>
<dbReference type="SUPFAM" id="SSF55874">
    <property type="entry name" value="ATPase domain of HSP90 chaperone/DNA topoisomerase II/histidine kinase"/>
    <property type="match status" value="1"/>
</dbReference>
<dbReference type="EMBL" id="JRFJ01000002">
    <property type="protein sequence ID" value="KHJ54672.1"/>
    <property type="molecule type" value="Genomic_DNA"/>
</dbReference>
<keyword evidence="11" id="KW-0067">ATP-binding</keyword>
<keyword evidence="13" id="KW-0902">Two-component regulatory system</keyword>
<evidence type="ECO:0000256" key="2">
    <source>
        <dbReference type="ARBA" id="ARBA00004429"/>
    </source>
</evidence>
<dbReference type="InterPro" id="IPR036890">
    <property type="entry name" value="HATPase_C_sf"/>
</dbReference>